<feature type="domain" description="RecX first three-helical" evidence="8">
    <location>
        <begin position="66"/>
        <end position="105"/>
    </location>
</feature>
<dbReference type="PANTHER" id="PTHR33602:SF1">
    <property type="entry name" value="REGULATORY PROTEIN RECX FAMILY PROTEIN"/>
    <property type="match status" value="1"/>
</dbReference>
<dbReference type="InterPro" id="IPR036388">
    <property type="entry name" value="WH-like_DNA-bd_sf"/>
</dbReference>
<keyword evidence="10" id="KW-1185">Reference proteome</keyword>
<dbReference type="RefSeq" id="WP_205007655.1">
    <property type="nucleotide sequence ID" value="NZ_CBCRXA010000034.1"/>
</dbReference>
<dbReference type="EMBL" id="JAFBEV010000035">
    <property type="protein sequence ID" value="MBM7659111.1"/>
    <property type="molecule type" value="Genomic_DNA"/>
</dbReference>
<evidence type="ECO:0000256" key="2">
    <source>
        <dbReference type="ARBA" id="ARBA00009695"/>
    </source>
</evidence>
<evidence type="ECO:0000256" key="3">
    <source>
        <dbReference type="ARBA" id="ARBA00018111"/>
    </source>
</evidence>
<evidence type="ECO:0000259" key="7">
    <source>
        <dbReference type="Pfam" id="PF21981"/>
    </source>
</evidence>
<evidence type="ECO:0000259" key="8">
    <source>
        <dbReference type="Pfam" id="PF21982"/>
    </source>
</evidence>
<dbReference type="InterPro" id="IPR053924">
    <property type="entry name" value="RecX_HTH_2nd"/>
</dbReference>
<dbReference type="PANTHER" id="PTHR33602">
    <property type="entry name" value="REGULATORY PROTEIN RECX FAMILY PROTEIN"/>
    <property type="match status" value="1"/>
</dbReference>
<evidence type="ECO:0000256" key="5">
    <source>
        <dbReference type="HAMAP-Rule" id="MF_01114"/>
    </source>
</evidence>
<dbReference type="InterPro" id="IPR053925">
    <property type="entry name" value="RecX_HTH_3rd"/>
</dbReference>
<feature type="domain" description="RecX second three-helical" evidence="6">
    <location>
        <begin position="112"/>
        <end position="152"/>
    </location>
</feature>
<dbReference type="Pfam" id="PF21982">
    <property type="entry name" value="RecX_HTH1"/>
    <property type="match status" value="1"/>
</dbReference>
<evidence type="ECO:0000256" key="1">
    <source>
        <dbReference type="ARBA" id="ARBA00004496"/>
    </source>
</evidence>
<dbReference type="Pfam" id="PF21981">
    <property type="entry name" value="RecX_HTH3"/>
    <property type="match status" value="1"/>
</dbReference>
<sequence length="275" mass="31673">MPVVATIRTAEKSKGFFEVSVVEPDGSEQIITVHEDVLVQEALHRGKDLSAQQFVRLKKEAEGIKAYHASIRFLSFRMRSVSEMRTYLAKKEFLPVQIDFAIKRLIQEKLLDDRAFAASFVRTRMELSTKGPQLIYRELLQAGIDQATAQEAVELYPDDLQIEHARKYLAKQTASVKNRKSRVESRQVLSRQLMQRGYSQAISKEVLDEISDFLKENEKSALAYQAEKAVQKYKKLTGDAFSQKVKEYLFRKGFPIDEISVFLDDRINTEQKDWG</sequence>
<dbReference type="Proteomes" id="UP000823201">
    <property type="component" value="Unassembled WGS sequence"/>
</dbReference>
<name>A0ABS2QBX9_9BACL</name>
<comment type="caution">
    <text evidence="9">The sequence shown here is derived from an EMBL/GenBank/DDBJ whole genome shotgun (WGS) entry which is preliminary data.</text>
</comment>
<dbReference type="Gene3D" id="1.10.10.10">
    <property type="entry name" value="Winged helix-like DNA-binding domain superfamily/Winged helix DNA-binding domain"/>
    <property type="match status" value="4"/>
</dbReference>
<dbReference type="HAMAP" id="MF_01114">
    <property type="entry name" value="RecX"/>
    <property type="match status" value="1"/>
</dbReference>
<comment type="similarity">
    <text evidence="2 5">Belongs to the RecX family.</text>
</comment>
<evidence type="ECO:0000256" key="4">
    <source>
        <dbReference type="ARBA" id="ARBA00022490"/>
    </source>
</evidence>
<evidence type="ECO:0000313" key="9">
    <source>
        <dbReference type="EMBL" id="MBM7659111.1"/>
    </source>
</evidence>
<organism evidence="9 10">
    <name type="scientific">Sporolactobacillus spathodeae</name>
    <dbReference type="NCBI Taxonomy" id="1465502"/>
    <lineage>
        <taxon>Bacteria</taxon>
        <taxon>Bacillati</taxon>
        <taxon>Bacillota</taxon>
        <taxon>Bacilli</taxon>
        <taxon>Bacillales</taxon>
        <taxon>Sporolactobacillaceae</taxon>
        <taxon>Sporolactobacillus</taxon>
    </lineage>
</organism>
<dbReference type="InterPro" id="IPR053926">
    <property type="entry name" value="RecX_HTH_1st"/>
</dbReference>
<gene>
    <name evidence="5" type="primary">recX</name>
    <name evidence="9" type="ORF">JOC27_002605</name>
</gene>
<accession>A0ABS2QBX9</accession>
<dbReference type="Pfam" id="PF02631">
    <property type="entry name" value="RecX_HTH2"/>
    <property type="match status" value="1"/>
</dbReference>
<dbReference type="InterPro" id="IPR003783">
    <property type="entry name" value="Regulatory_RecX"/>
</dbReference>
<comment type="subcellular location">
    <subcellularLocation>
        <location evidence="1 5">Cytoplasm</location>
    </subcellularLocation>
</comment>
<comment type="function">
    <text evidence="5">Modulates RecA activity.</text>
</comment>
<protein>
    <recommendedName>
        <fullName evidence="3 5">Regulatory protein RecX</fullName>
    </recommendedName>
</protein>
<keyword evidence="4 5" id="KW-0963">Cytoplasm</keyword>
<reference evidence="9 10" key="1">
    <citation type="submission" date="2021-01" db="EMBL/GenBank/DDBJ databases">
        <title>Genomic Encyclopedia of Type Strains, Phase IV (KMG-IV): sequencing the most valuable type-strain genomes for metagenomic binning, comparative biology and taxonomic classification.</title>
        <authorList>
            <person name="Goeker M."/>
        </authorList>
    </citation>
    <scope>NUCLEOTIDE SEQUENCE [LARGE SCALE GENOMIC DNA]</scope>
    <source>
        <strain evidence="9 10">DSM 100968</strain>
    </source>
</reference>
<feature type="domain" description="RecX third three-helical" evidence="7">
    <location>
        <begin position="220"/>
        <end position="260"/>
    </location>
</feature>
<proteinExistence type="inferred from homology"/>
<evidence type="ECO:0000313" key="10">
    <source>
        <dbReference type="Proteomes" id="UP000823201"/>
    </source>
</evidence>
<evidence type="ECO:0000259" key="6">
    <source>
        <dbReference type="Pfam" id="PF02631"/>
    </source>
</evidence>